<organism evidence="4 5">
    <name type="scientific">Polaribacter irgensii 23-P</name>
    <dbReference type="NCBI Taxonomy" id="313594"/>
    <lineage>
        <taxon>Bacteria</taxon>
        <taxon>Pseudomonadati</taxon>
        <taxon>Bacteroidota</taxon>
        <taxon>Flavobacteriia</taxon>
        <taxon>Flavobacteriales</taxon>
        <taxon>Flavobacteriaceae</taxon>
    </lineage>
</organism>
<keyword evidence="1" id="KW-0808">Transferase</keyword>
<evidence type="ECO:0000259" key="3">
    <source>
        <dbReference type="PROSITE" id="PS51186"/>
    </source>
</evidence>
<evidence type="ECO:0000313" key="4">
    <source>
        <dbReference type="EMBL" id="EAR12424.1"/>
    </source>
</evidence>
<dbReference type="STRING" id="313594.PI23P_07360"/>
<dbReference type="EMBL" id="AAOG01000002">
    <property type="protein sequence ID" value="EAR12424.1"/>
    <property type="molecule type" value="Genomic_DNA"/>
</dbReference>
<dbReference type="PROSITE" id="PS51186">
    <property type="entry name" value="GNAT"/>
    <property type="match status" value="1"/>
</dbReference>
<feature type="domain" description="N-acetyltransferase" evidence="3">
    <location>
        <begin position="7"/>
        <end position="168"/>
    </location>
</feature>
<evidence type="ECO:0000256" key="1">
    <source>
        <dbReference type="ARBA" id="ARBA00022679"/>
    </source>
</evidence>
<dbReference type="HOGENOM" id="CLU_013985_18_0_10"/>
<dbReference type="eggNOG" id="COG0456">
    <property type="taxonomic scope" value="Bacteria"/>
</dbReference>
<dbReference type="OrthoDB" id="7205533at2"/>
<dbReference type="Pfam" id="PF00583">
    <property type="entry name" value="Acetyltransf_1"/>
    <property type="match status" value="1"/>
</dbReference>
<dbReference type="SUPFAM" id="SSF55729">
    <property type="entry name" value="Acyl-CoA N-acyltransferases (Nat)"/>
    <property type="match status" value="1"/>
</dbReference>
<dbReference type="RefSeq" id="WP_004570092.1">
    <property type="nucleotide sequence ID" value="NZ_CH724148.1"/>
</dbReference>
<gene>
    <name evidence="4" type="ORF">PI23P_07360</name>
</gene>
<reference evidence="4 5" key="1">
    <citation type="submission" date="2006-02" db="EMBL/GenBank/DDBJ databases">
        <authorList>
            <person name="Murray A."/>
            <person name="Staley J."/>
            <person name="Ferriera S."/>
            <person name="Johnson J."/>
            <person name="Kravitz S."/>
            <person name="Halpern A."/>
            <person name="Remington K."/>
            <person name="Beeson K."/>
            <person name="Tran B."/>
            <person name="Rogers Y.-H."/>
            <person name="Friedman R."/>
            <person name="Venter J.C."/>
        </authorList>
    </citation>
    <scope>NUCLEOTIDE SEQUENCE [LARGE SCALE GENOMIC DNA]</scope>
    <source>
        <strain evidence="4 5">23-P</strain>
    </source>
</reference>
<name>A4BZ31_9FLAO</name>
<dbReference type="PANTHER" id="PTHR43420:SF47">
    <property type="entry name" value="N-ACETYLTRANSFERASE DOMAIN-CONTAINING PROTEIN"/>
    <property type="match status" value="1"/>
</dbReference>
<comment type="caution">
    <text evidence="4">The sequence shown here is derived from an EMBL/GenBank/DDBJ whole genome shotgun (WGS) entry which is preliminary data.</text>
</comment>
<keyword evidence="2" id="KW-0012">Acyltransferase</keyword>
<dbReference type="InterPro" id="IPR016181">
    <property type="entry name" value="Acyl_CoA_acyltransferase"/>
</dbReference>
<dbReference type="Proteomes" id="UP000003053">
    <property type="component" value="Unassembled WGS sequence"/>
</dbReference>
<accession>A4BZ31</accession>
<proteinExistence type="predicted"/>
<dbReference type="GO" id="GO:0016747">
    <property type="term" value="F:acyltransferase activity, transferring groups other than amino-acyl groups"/>
    <property type="evidence" value="ECO:0007669"/>
    <property type="project" value="InterPro"/>
</dbReference>
<sequence>MLSLLKTTITKATQEDAAMLSKLSTAAFLPAHGHSAPKEIIDAYIAANFSEENFKAELSNPKFQYHLLYYEGTIAGFSKIIFNTEHAHIKAKNSTKMERLYLLEAFYNLGLGKELMDFNIALAKQHQQTGIWLFVWVENTKAIAFYKKTGFKNVGTHDFILSPTKTNPNHVLSLEF</sequence>
<dbReference type="CDD" id="cd04301">
    <property type="entry name" value="NAT_SF"/>
    <property type="match status" value="1"/>
</dbReference>
<evidence type="ECO:0000313" key="5">
    <source>
        <dbReference type="Proteomes" id="UP000003053"/>
    </source>
</evidence>
<dbReference type="AlphaFoldDB" id="A4BZ31"/>
<keyword evidence="5" id="KW-1185">Reference proteome</keyword>
<evidence type="ECO:0000256" key="2">
    <source>
        <dbReference type="ARBA" id="ARBA00023315"/>
    </source>
</evidence>
<dbReference type="PANTHER" id="PTHR43420">
    <property type="entry name" value="ACETYLTRANSFERASE"/>
    <property type="match status" value="1"/>
</dbReference>
<dbReference type="InterPro" id="IPR050680">
    <property type="entry name" value="YpeA/RimI_acetyltransf"/>
</dbReference>
<protein>
    <submittedName>
        <fullName evidence="4">Transcriptional regulator</fullName>
    </submittedName>
</protein>
<dbReference type="InterPro" id="IPR000182">
    <property type="entry name" value="GNAT_dom"/>
</dbReference>
<dbReference type="Gene3D" id="3.40.630.30">
    <property type="match status" value="1"/>
</dbReference>